<evidence type="ECO:0000256" key="7">
    <source>
        <dbReference type="ARBA" id="ARBA00022555"/>
    </source>
</evidence>
<dbReference type="InterPro" id="IPR004495">
    <property type="entry name" value="Met-tRNA-synth_bsu_C"/>
</dbReference>
<dbReference type="SUPFAM" id="SSF50249">
    <property type="entry name" value="Nucleic acid-binding proteins"/>
    <property type="match status" value="1"/>
</dbReference>
<dbReference type="AlphaFoldDB" id="A0A1F8DVD6"/>
<dbReference type="Pfam" id="PF01588">
    <property type="entry name" value="tRNA_bind"/>
    <property type="match status" value="1"/>
</dbReference>
<dbReference type="GO" id="GO:0006431">
    <property type="term" value="P:methionyl-tRNA aminoacylation"/>
    <property type="evidence" value="ECO:0007669"/>
    <property type="project" value="InterPro"/>
</dbReference>
<evidence type="ECO:0000313" key="18">
    <source>
        <dbReference type="EMBL" id="OGM92406.1"/>
    </source>
</evidence>
<evidence type="ECO:0000256" key="9">
    <source>
        <dbReference type="ARBA" id="ARBA00022741"/>
    </source>
</evidence>
<evidence type="ECO:0000259" key="17">
    <source>
        <dbReference type="PROSITE" id="PS50886"/>
    </source>
</evidence>
<keyword evidence="10" id="KW-0067">ATP-binding</keyword>
<dbReference type="GO" id="GO:0000049">
    <property type="term" value="F:tRNA binding"/>
    <property type="evidence" value="ECO:0007669"/>
    <property type="project" value="UniProtKB-UniRule"/>
</dbReference>
<dbReference type="STRING" id="1802555.A2755_01430"/>
<dbReference type="InterPro" id="IPR051270">
    <property type="entry name" value="Tyrosine-tRNA_ligase_regulator"/>
</dbReference>
<evidence type="ECO:0000256" key="4">
    <source>
        <dbReference type="ARBA" id="ARBA00012838"/>
    </source>
</evidence>
<dbReference type="GO" id="GO:0005524">
    <property type="term" value="F:ATP binding"/>
    <property type="evidence" value="ECO:0007669"/>
    <property type="project" value="UniProtKB-KW"/>
</dbReference>
<keyword evidence="8 18" id="KW-0436">Ligase</keyword>
<evidence type="ECO:0000256" key="13">
    <source>
        <dbReference type="ARBA" id="ARBA00023146"/>
    </source>
</evidence>
<evidence type="ECO:0000256" key="10">
    <source>
        <dbReference type="ARBA" id="ARBA00022840"/>
    </source>
</evidence>
<accession>A0A1F8DVD6</accession>
<dbReference type="PANTHER" id="PTHR11586">
    <property type="entry name" value="TRNA-AMINOACYLATION COFACTOR ARC1 FAMILY MEMBER"/>
    <property type="match status" value="1"/>
</dbReference>
<keyword evidence="11 16" id="KW-0694">RNA-binding</keyword>
<comment type="catalytic activity">
    <reaction evidence="15">
        <text>tRNA(Met) + L-methionine + ATP = L-methionyl-tRNA(Met) + AMP + diphosphate</text>
        <dbReference type="Rhea" id="RHEA:13481"/>
        <dbReference type="Rhea" id="RHEA-COMP:9667"/>
        <dbReference type="Rhea" id="RHEA-COMP:9698"/>
        <dbReference type="ChEBI" id="CHEBI:30616"/>
        <dbReference type="ChEBI" id="CHEBI:33019"/>
        <dbReference type="ChEBI" id="CHEBI:57844"/>
        <dbReference type="ChEBI" id="CHEBI:78442"/>
        <dbReference type="ChEBI" id="CHEBI:78530"/>
        <dbReference type="ChEBI" id="CHEBI:456215"/>
        <dbReference type="EC" id="6.1.1.10"/>
    </reaction>
</comment>
<evidence type="ECO:0000256" key="3">
    <source>
        <dbReference type="ARBA" id="ARBA00011738"/>
    </source>
</evidence>
<dbReference type="NCBIfam" id="TIGR00399">
    <property type="entry name" value="metG_C_term"/>
    <property type="match status" value="1"/>
</dbReference>
<comment type="subunit">
    <text evidence="3">Homodimer.</text>
</comment>
<evidence type="ECO:0000256" key="8">
    <source>
        <dbReference type="ARBA" id="ARBA00022598"/>
    </source>
</evidence>
<name>A0A1F8DVD6_9BACT</name>
<dbReference type="CDD" id="cd02800">
    <property type="entry name" value="tRNA_bind_EcMetRS_like"/>
    <property type="match status" value="1"/>
</dbReference>
<evidence type="ECO:0000256" key="16">
    <source>
        <dbReference type="PROSITE-ProRule" id="PRU00209"/>
    </source>
</evidence>
<comment type="subcellular location">
    <subcellularLocation>
        <location evidence="2">Cytoplasm</location>
    </subcellularLocation>
</comment>
<evidence type="ECO:0000256" key="1">
    <source>
        <dbReference type="ARBA" id="ARBA00003314"/>
    </source>
</evidence>
<protein>
    <recommendedName>
        <fullName evidence="5">Methionine--tRNA ligase</fullName>
        <ecNumber evidence="4">6.1.1.10</ecNumber>
    </recommendedName>
    <alternativeName>
        <fullName evidence="14">Methionyl-tRNA synthetase</fullName>
    </alternativeName>
</protein>
<dbReference type="InterPro" id="IPR012340">
    <property type="entry name" value="NA-bd_OB-fold"/>
</dbReference>
<evidence type="ECO:0000256" key="11">
    <source>
        <dbReference type="ARBA" id="ARBA00022884"/>
    </source>
</evidence>
<dbReference type="PROSITE" id="PS50886">
    <property type="entry name" value="TRBD"/>
    <property type="match status" value="1"/>
</dbReference>
<proteinExistence type="predicted"/>
<dbReference type="PANTHER" id="PTHR11586:SF37">
    <property type="entry name" value="TRNA-BINDING DOMAIN-CONTAINING PROTEIN"/>
    <property type="match status" value="1"/>
</dbReference>
<dbReference type="FunFam" id="2.40.50.140:FF:000042">
    <property type="entry name" value="Methionine--tRNA ligase"/>
    <property type="match status" value="1"/>
</dbReference>
<evidence type="ECO:0000256" key="6">
    <source>
        <dbReference type="ARBA" id="ARBA00022490"/>
    </source>
</evidence>
<dbReference type="Proteomes" id="UP000177029">
    <property type="component" value="Unassembled WGS sequence"/>
</dbReference>
<keyword evidence="9" id="KW-0547">Nucleotide-binding</keyword>
<dbReference type="InterPro" id="IPR002547">
    <property type="entry name" value="tRNA-bd_dom"/>
</dbReference>
<evidence type="ECO:0000256" key="15">
    <source>
        <dbReference type="ARBA" id="ARBA00047364"/>
    </source>
</evidence>
<dbReference type="Gene3D" id="2.40.50.140">
    <property type="entry name" value="Nucleic acid-binding proteins"/>
    <property type="match status" value="1"/>
</dbReference>
<evidence type="ECO:0000313" key="19">
    <source>
        <dbReference type="Proteomes" id="UP000177029"/>
    </source>
</evidence>
<gene>
    <name evidence="18" type="ORF">A2755_01430</name>
</gene>
<sequence>MITYDDFKKVELKTAKVLSAERIEGSDKLLKLEVEVGEETRPLVAGIGKAYDLETLVGKMIIIVANLEPKSLLGHESRGMLLAASEDGGAPMLLTIDGDIASGADIR</sequence>
<comment type="caution">
    <text evidence="18">The sequence shown here is derived from an EMBL/GenBank/DDBJ whole genome shotgun (WGS) entry which is preliminary data.</text>
</comment>
<keyword evidence="6" id="KW-0963">Cytoplasm</keyword>
<evidence type="ECO:0000256" key="5">
    <source>
        <dbReference type="ARBA" id="ARBA00018753"/>
    </source>
</evidence>
<dbReference type="GO" id="GO:0004825">
    <property type="term" value="F:methionine-tRNA ligase activity"/>
    <property type="evidence" value="ECO:0007669"/>
    <property type="project" value="UniProtKB-EC"/>
</dbReference>
<keyword evidence="7 16" id="KW-0820">tRNA-binding</keyword>
<evidence type="ECO:0000256" key="14">
    <source>
        <dbReference type="ARBA" id="ARBA00030904"/>
    </source>
</evidence>
<comment type="function">
    <text evidence="1">Is required not only for elongation of protein synthesis but also for the initiation of all mRNA translation through initiator tRNA(fMet) aminoacylation.</text>
</comment>
<keyword evidence="12" id="KW-0648">Protein biosynthesis</keyword>
<keyword evidence="13" id="KW-0030">Aminoacyl-tRNA synthetase</keyword>
<reference evidence="18 19" key="1">
    <citation type="journal article" date="2016" name="Nat. Commun.">
        <title>Thousands of microbial genomes shed light on interconnected biogeochemical processes in an aquifer system.</title>
        <authorList>
            <person name="Anantharaman K."/>
            <person name="Brown C.T."/>
            <person name="Hug L.A."/>
            <person name="Sharon I."/>
            <person name="Castelle C.J."/>
            <person name="Probst A.J."/>
            <person name="Thomas B.C."/>
            <person name="Singh A."/>
            <person name="Wilkins M.J."/>
            <person name="Karaoz U."/>
            <person name="Brodie E.L."/>
            <person name="Williams K.H."/>
            <person name="Hubbard S.S."/>
            <person name="Banfield J.F."/>
        </authorList>
    </citation>
    <scope>NUCLEOTIDE SEQUENCE [LARGE SCALE GENOMIC DNA]</scope>
</reference>
<organism evidence="18 19">
    <name type="scientific">Candidatus Wolfebacteria bacterium RIFCSPHIGHO2_01_FULL_48_22</name>
    <dbReference type="NCBI Taxonomy" id="1802555"/>
    <lineage>
        <taxon>Bacteria</taxon>
        <taxon>Candidatus Wolfeibacteriota</taxon>
    </lineage>
</organism>
<feature type="domain" description="TRNA-binding" evidence="17">
    <location>
        <begin position="6"/>
        <end position="107"/>
    </location>
</feature>
<dbReference type="EC" id="6.1.1.10" evidence="4"/>
<evidence type="ECO:0000256" key="12">
    <source>
        <dbReference type="ARBA" id="ARBA00022917"/>
    </source>
</evidence>
<evidence type="ECO:0000256" key="2">
    <source>
        <dbReference type="ARBA" id="ARBA00004496"/>
    </source>
</evidence>
<dbReference type="GO" id="GO:0005737">
    <property type="term" value="C:cytoplasm"/>
    <property type="evidence" value="ECO:0007669"/>
    <property type="project" value="UniProtKB-SubCell"/>
</dbReference>
<dbReference type="EMBL" id="MGIP01000002">
    <property type="protein sequence ID" value="OGM92406.1"/>
    <property type="molecule type" value="Genomic_DNA"/>
</dbReference>